<name>A0A645IBM2_9ZZZZ</name>
<dbReference type="AlphaFoldDB" id="A0A645IBM2"/>
<reference evidence="1" key="1">
    <citation type="submission" date="2019-08" db="EMBL/GenBank/DDBJ databases">
        <authorList>
            <person name="Kucharzyk K."/>
            <person name="Murdoch R.W."/>
            <person name="Higgins S."/>
            <person name="Loffler F."/>
        </authorList>
    </citation>
    <scope>NUCLEOTIDE SEQUENCE</scope>
</reference>
<accession>A0A645IBM2</accession>
<sequence>MSRTCATSAFDSVSLSTTTLTEPSLSVITASEKPLALMRPSMLSSFSMRWVISTFCICASFKLSSSEFLLLITLSRYSTSWERTLSRLFRNSEKNAADAIVCVEPSGDGEASPTVSTDGEGLMLALAALCCAL</sequence>
<organism evidence="1">
    <name type="scientific">bioreactor metagenome</name>
    <dbReference type="NCBI Taxonomy" id="1076179"/>
    <lineage>
        <taxon>unclassified sequences</taxon>
        <taxon>metagenomes</taxon>
        <taxon>ecological metagenomes</taxon>
    </lineage>
</organism>
<gene>
    <name evidence="1" type="ORF">SDC9_196150</name>
</gene>
<comment type="caution">
    <text evidence="1">The sequence shown here is derived from an EMBL/GenBank/DDBJ whole genome shotgun (WGS) entry which is preliminary data.</text>
</comment>
<proteinExistence type="predicted"/>
<protein>
    <submittedName>
        <fullName evidence="1">Uncharacterized protein</fullName>
    </submittedName>
</protein>
<evidence type="ECO:0000313" key="1">
    <source>
        <dbReference type="EMBL" id="MPN48540.1"/>
    </source>
</evidence>
<dbReference type="EMBL" id="VSSQ01110962">
    <property type="protein sequence ID" value="MPN48540.1"/>
    <property type="molecule type" value="Genomic_DNA"/>
</dbReference>